<proteinExistence type="predicted"/>
<evidence type="ECO:0000313" key="3">
    <source>
        <dbReference type="EMBL" id="MDJ1137144.1"/>
    </source>
</evidence>
<evidence type="ECO:0000256" key="1">
    <source>
        <dbReference type="SAM" id="MobiDB-lite"/>
    </source>
</evidence>
<dbReference type="InterPro" id="IPR027417">
    <property type="entry name" value="P-loop_NTPase"/>
</dbReference>
<dbReference type="PANTHER" id="PTHR11070:SF45">
    <property type="entry name" value="DNA 3'-5' HELICASE"/>
    <property type="match status" value="1"/>
</dbReference>
<dbReference type="Gene3D" id="3.40.50.300">
    <property type="entry name" value="P-loop containing nucleotide triphosphate hydrolases"/>
    <property type="match status" value="3"/>
</dbReference>
<dbReference type="InterPro" id="IPR027785">
    <property type="entry name" value="UvrD-like_helicase_C"/>
</dbReference>
<dbReference type="SUPFAM" id="SSF52540">
    <property type="entry name" value="P-loop containing nucleoside triphosphate hydrolases"/>
    <property type="match status" value="1"/>
</dbReference>
<dbReference type="EMBL" id="JANCPR020000052">
    <property type="protein sequence ID" value="MDJ1137144.1"/>
    <property type="molecule type" value="Genomic_DNA"/>
</dbReference>
<evidence type="ECO:0000313" key="4">
    <source>
        <dbReference type="Proteomes" id="UP001214441"/>
    </source>
</evidence>
<dbReference type="InterPro" id="IPR000212">
    <property type="entry name" value="DNA_helicase_UvrD/REP"/>
</dbReference>
<organism evidence="3 4">
    <name type="scientific">Streptomyces iconiensis</name>
    <dbReference type="NCBI Taxonomy" id="1384038"/>
    <lineage>
        <taxon>Bacteria</taxon>
        <taxon>Bacillati</taxon>
        <taxon>Actinomycetota</taxon>
        <taxon>Actinomycetes</taxon>
        <taxon>Kitasatosporales</taxon>
        <taxon>Streptomycetaceae</taxon>
        <taxon>Streptomyces</taxon>
    </lineage>
</organism>
<comment type="caution">
    <text evidence="3">The sequence shown here is derived from an EMBL/GenBank/DDBJ whole genome shotgun (WGS) entry which is preliminary data.</text>
</comment>
<dbReference type="RefSeq" id="WP_274039313.1">
    <property type="nucleotide sequence ID" value="NZ_JANCPR020000052.1"/>
</dbReference>
<dbReference type="Proteomes" id="UP001214441">
    <property type="component" value="Unassembled WGS sequence"/>
</dbReference>
<accession>A0ABT7A749</accession>
<gene>
    <name evidence="3" type="ORF">NMN56_035410</name>
</gene>
<reference evidence="3 4" key="1">
    <citation type="submission" date="2023-05" db="EMBL/GenBank/DDBJ databases">
        <title>Streptantibioticus silvisoli sp. nov., acidotolerant actinomycetes 1 from pine litter.</title>
        <authorList>
            <person name="Swiecimska M."/>
            <person name="Golinska P."/>
            <person name="Sangal V."/>
            <person name="Wachnowicz B."/>
            <person name="Goodfellow M."/>
        </authorList>
    </citation>
    <scope>NUCLEOTIDE SEQUENCE [LARGE SCALE GENOMIC DNA]</scope>
    <source>
        <strain evidence="3 4">DSM 42109</strain>
    </source>
</reference>
<evidence type="ECO:0000259" key="2">
    <source>
        <dbReference type="Pfam" id="PF13538"/>
    </source>
</evidence>
<dbReference type="PANTHER" id="PTHR11070">
    <property type="entry name" value="UVRD / RECB / PCRA DNA HELICASE FAMILY MEMBER"/>
    <property type="match status" value="1"/>
</dbReference>
<feature type="region of interest" description="Disordered" evidence="1">
    <location>
        <begin position="99"/>
        <end position="118"/>
    </location>
</feature>
<keyword evidence="4" id="KW-1185">Reference proteome</keyword>
<protein>
    <submittedName>
        <fullName evidence="3">AAA family ATPase</fullName>
    </submittedName>
</protein>
<name>A0ABT7A749_9ACTN</name>
<sequence>MERRQEESGEAPEATALSRAVDAEQRYVDVLYARLDDERQQTEKLLADVNLHGADGGNPQALAEREAGAGEYARRLGQLNSVDSGLCFGRIDLSGDGSAGPTGNGTAGGDGGGAGAGGAGGGPTHYIGRIGLRDAAQESLLVDWRAPAARPFYAASPSAPGDVLRRRHLHTSGRRVTGLDDEVFDLEGMPERERRELVGEAALLASLRRGRTGRMSDVVSTIQGEQDRVIRSGLPGVLVVQGGPGTGKTVAALHRAAYLLYTHRRTLARRGVLVIGPNAVFLRYIGEVLPSLGETDVVLTTLGGLFPGVSAEAEDGPEAAVVKGDLRMTGVLARAVAARQRVPGPGGLPVVVEGTRPGTTETLTLPYEECVRARQRARGLGVPHNVARKRLVTDLLDALVRVRAEAADRPLDEEEVRHGPGELWRQRSVRRALDTLWPPLEPGELVGSLLSDKAALEEAAGNLLDARERSALWRSQGAAWTVGDVPLLDEAAELLGTDDSRERARLRAEAAERREEETYAREVLQLTGLDGTGLVDVGEFVDRHRDTGPVRTTADRAAADRTWVYGHVIVDEAQELSAMDWRTVMRRVPGRSMTVVGDVAQTGSAAGARAWQDMLGPYVGERWREERLTVNYRTPAEVMEPAARLLARVAPGLEPPESVREGGGPPLSVRAAPGTLAREVAATVGRELAELRAGGGGRLALIAPGELTGPLAAALPEDVRAVRGGGAAVLEAPVAVLTVAQAKGLEFDRVVVADPVGLASRGPRGGHDLYVAATRVTQRLVLVHEGALSGVARLLLT</sequence>
<feature type="region of interest" description="Disordered" evidence="1">
    <location>
        <begin position="1"/>
        <end position="20"/>
    </location>
</feature>
<dbReference type="Pfam" id="PF13538">
    <property type="entry name" value="UvrD_C_2"/>
    <property type="match status" value="1"/>
</dbReference>
<feature type="domain" description="UvrD-like helicase C-terminal" evidence="2">
    <location>
        <begin position="734"/>
        <end position="783"/>
    </location>
</feature>